<dbReference type="EMBL" id="JXLB01000012">
    <property type="protein sequence ID" value="OJG80833.1"/>
    <property type="molecule type" value="Genomic_DNA"/>
</dbReference>
<dbReference type="AlphaFoldDB" id="A0A1L8WIG1"/>
<protein>
    <recommendedName>
        <fullName evidence="3">DUF3042 domain-containing protein</fullName>
    </recommendedName>
</protein>
<proteinExistence type="predicted"/>
<organism evidence="1 2">
    <name type="scientific">Enterococcus ratti</name>
    <dbReference type="NCBI Taxonomy" id="150033"/>
    <lineage>
        <taxon>Bacteria</taxon>
        <taxon>Bacillati</taxon>
        <taxon>Bacillota</taxon>
        <taxon>Bacilli</taxon>
        <taxon>Lactobacillales</taxon>
        <taxon>Enterococcaceae</taxon>
        <taxon>Enterococcus</taxon>
    </lineage>
</organism>
<keyword evidence="2" id="KW-1185">Reference proteome</keyword>
<name>A0A1L8WIG1_9ENTE</name>
<dbReference type="Pfam" id="PF11240">
    <property type="entry name" value="DUF3042"/>
    <property type="match status" value="1"/>
</dbReference>
<dbReference type="InterPro" id="IPR021402">
    <property type="entry name" value="DUF3042"/>
</dbReference>
<gene>
    <name evidence="1" type="ORF">RV14_GL000377</name>
</gene>
<evidence type="ECO:0008006" key="3">
    <source>
        <dbReference type="Google" id="ProtNLM"/>
    </source>
</evidence>
<comment type="caution">
    <text evidence="1">The sequence shown here is derived from an EMBL/GenBank/DDBJ whole genome shotgun (WGS) entry which is preliminary data.</text>
</comment>
<evidence type="ECO:0000313" key="1">
    <source>
        <dbReference type="EMBL" id="OJG80833.1"/>
    </source>
</evidence>
<dbReference type="STRING" id="150033.RV14_GL000377"/>
<accession>A0A1L8WIG1</accession>
<reference evidence="1 2" key="1">
    <citation type="submission" date="2014-12" db="EMBL/GenBank/DDBJ databases">
        <title>Draft genome sequences of 29 type strains of Enterococci.</title>
        <authorList>
            <person name="Zhong Z."/>
            <person name="Sun Z."/>
            <person name="Liu W."/>
            <person name="Zhang W."/>
            <person name="Zhang H."/>
        </authorList>
    </citation>
    <scope>NUCLEOTIDE SEQUENCE [LARGE SCALE GENOMIC DNA]</scope>
    <source>
        <strain evidence="1 2">DSM 15687</strain>
    </source>
</reference>
<evidence type="ECO:0000313" key="2">
    <source>
        <dbReference type="Proteomes" id="UP000182152"/>
    </source>
</evidence>
<dbReference type="Proteomes" id="UP000182152">
    <property type="component" value="Unassembled WGS sequence"/>
</dbReference>
<sequence>MEQMNKFISGMVVGSLATAAAVVGLAASIKKTVIDPIDEKEAMIEENRKKAMRKRVSR</sequence>